<dbReference type="EMBL" id="JABVXQ010000005">
    <property type="protein sequence ID" value="KAF6107724.1"/>
    <property type="molecule type" value="Genomic_DNA"/>
</dbReference>
<gene>
    <name evidence="1" type="ORF">HJG60_001744</name>
</gene>
<dbReference type="PANTHER" id="PTHR36873:SF1">
    <property type="entry name" value="HYPOTHETICAL GENE SUPPORTED BY BC079057"/>
    <property type="match status" value="1"/>
</dbReference>
<dbReference type="InterPro" id="IPR027847">
    <property type="entry name" value="DUF4545"/>
</dbReference>
<dbReference type="AlphaFoldDB" id="A0A834A8V3"/>
<evidence type="ECO:0000313" key="2">
    <source>
        <dbReference type="Proteomes" id="UP000664940"/>
    </source>
</evidence>
<protein>
    <submittedName>
        <fullName evidence="1">Uncharacterized protein</fullName>
    </submittedName>
</protein>
<reference evidence="1 2" key="1">
    <citation type="journal article" date="2020" name="Nature">
        <title>Six reference-quality genomes reveal evolution of bat adaptations.</title>
        <authorList>
            <person name="Jebb D."/>
            <person name="Huang Z."/>
            <person name="Pippel M."/>
            <person name="Hughes G.M."/>
            <person name="Lavrichenko K."/>
            <person name="Devanna P."/>
            <person name="Winkler S."/>
            <person name="Jermiin L.S."/>
            <person name="Skirmuntt E.C."/>
            <person name="Katzourakis A."/>
            <person name="Burkitt-Gray L."/>
            <person name="Ray D.A."/>
            <person name="Sullivan K.A.M."/>
            <person name="Roscito J.G."/>
            <person name="Kirilenko B.M."/>
            <person name="Davalos L.M."/>
            <person name="Corthals A.P."/>
            <person name="Power M.L."/>
            <person name="Jones G."/>
            <person name="Ransome R.D."/>
            <person name="Dechmann D.K.N."/>
            <person name="Locatelli A.G."/>
            <person name="Puechmaille S.J."/>
            <person name="Fedrigo O."/>
            <person name="Jarvis E.D."/>
            <person name="Hiller M."/>
            <person name="Vernes S.C."/>
            <person name="Myers E.W."/>
            <person name="Teeling E.C."/>
        </authorList>
    </citation>
    <scope>NUCLEOTIDE SEQUENCE [LARGE SCALE GENOMIC DNA]</scope>
    <source>
        <strain evidence="1">Bat1K_MPI-CBG_1</strain>
    </source>
</reference>
<organism evidence="1 2">
    <name type="scientific">Phyllostomus discolor</name>
    <name type="common">pale spear-nosed bat</name>
    <dbReference type="NCBI Taxonomy" id="89673"/>
    <lineage>
        <taxon>Eukaryota</taxon>
        <taxon>Metazoa</taxon>
        <taxon>Chordata</taxon>
        <taxon>Craniata</taxon>
        <taxon>Vertebrata</taxon>
        <taxon>Euteleostomi</taxon>
        <taxon>Mammalia</taxon>
        <taxon>Eutheria</taxon>
        <taxon>Laurasiatheria</taxon>
        <taxon>Chiroptera</taxon>
        <taxon>Yangochiroptera</taxon>
        <taxon>Phyllostomidae</taxon>
        <taxon>Phyllostominae</taxon>
        <taxon>Phyllostomus</taxon>
    </lineage>
</organism>
<name>A0A834A8V3_9CHIR</name>
<proteinExistence type="predicted"/>
<sequence>MAEKIIEKLDDLNEYAKILLARRIKKNSLQGFIKKKTPIAPLTFDFHLESEEAIIAKSTSMTVSKSTENKSHDIKKPKRYVSCENRPQPTNSNFTKLNLRSHFVSTNIKNQEGKAIEPVEEYLKSRSHRPLLFLKDIDEAEYAKPLRYLYSQHRQGCKRTLGPTTSSGPSTQSNTYKEKDAILFTAQTEKNPKASFDLVGHLEDYVNKRKKSPPPMNDFHIKGNKSVRNDQLSEYRSVEKKNLLPLCIEDELKKPNVKIINISPAKTVTPPMEQNDTNPIIFHKTEYVQMLLLTTNRLPPHPMENRNICPHKKEKFVLEKNHKLLRSLINDKCTTSSKPKSTMPTAWKEGIQAVTFEVSHRAVEEKSKKKTTTQTFKNTSWNKLQNFSEPFPA</sequence>
<comment type="caution">
    <text evidence="1">The sequence shown here is derived from an EMBL/GenBank/DDBJ whole genome shotgun (WGS) entry which is preliminary data.</text>
</comment>
<dbReference type="PANTHER" id="PTHR36873">
    <property type="entry name" value="HYPOTHETICAL GENE SUPPORTED BY BC079057"/>
    <property type="match status" value="1"/>
</dbReference>
<evidence type="ECO:0000313" key="1">
    <source>
        <dbReference type="EMBL" id="KAF6107724.1"/>
    </source>
</evidence>
<dbReference type="Proteomes" id="UP000664940">
    <property type="component" value="Unassembled WGS sequence"/>
</dbReference>
<dbReference type="Pfam" id="PF15078">
    <property type="entry name" value="DUF4545"/>
    <property type="match status" value="1"/>
</dbReference>
<accession>A0A834A8V3</accession>